<dbReference type="HOGENOM" id="CLU_2698245_0_0_4"/>
<dbReference type="AlphaFoldDB" id="G0AJK8"/>
<dbReference type="Proteomes" id="UP000008392">
    <property type="component" value="Chromosome"/>
</dbReference>
<proteinExistence type="predicted"/>
<name>G0AJK8_COLFT</name>
<reference evidence="1 2" key="2">
    <citation type="journal article" date="2006" name="J. Microbiol. Methods">
        <title>Genomic flank-sequencing of plasposon insertion sites for rapid identification of functional genes.</title>
        <authorList>
            <person name="Leveau J.H."/>
            <person name="Gerards S."/>
            <person name="Fritsche K."/>
            <person name="Zondag G."/>
            <person name="van Veen J.A."/>
        </authorList>
    </citation>
    <scope>NUCLEOTIDE SEQUENCE [LARGE SCALE GENOMIC DNA]</scope>
    <source>
        <strain evidence="1 2">Ter331</strain>
    </source>
</reference>
<protein>
    <submittedName>
        <fullName evidence="1">Uncharacterized protein</fullName>
    </submittedName>
</protein>
<reference evidence="1 2" key="4">
    <citation type="journal article" date="2010" name="Environ. Microbiol.">
        <title>The bacterial genus Collimonas: mycophagy, weathering and other adaptive solutions to life in oligotrophic soil environments.</title>
        <authorList>
            <person name="Leveau J.H."/>
            <person name="Uroz S."/>
            <person name="de Boer W."/>
        </authorList>
    </citation>
    <scope>NUCLEOTIDE SEQUENCE [LARGE SCALE GENOMIC DNA]</scope>
    <source>
        <strain evidence="1 2">Ter331</strain>
    </source>
</reference>
<evidence type="ECO:0000313" key="1">
    <source>
        <dbReference type="EMBL" id="AEK61223.1"/>
    </source>
</evidence>
<organism evidence="1 2">
    <name type="scientific">Collimonas fungivorans (strain Ter331)</name>
    <dbReference type="NCBI Taxonomy" id="1005048"/>
    <lineage>
        <taxon>Bacteria</taxon>
        <taxon>Pseudomonadati</taxon>
        <taxon>Pseudomonadota</taxon>
        <taxon>Betaproteobacteria</taxon>
        <taxon>Burkholderiales</taxon>
        <taxon>Oxalobacteraceae</taxon>
        <taxon>Collimonas</taxon>
    </lineage>
</organism>
<reference evidence="1 2" key="5">
    <citation type="journal article" date="2011" name="ISME J.">
        <title>Dual transcriptional profiling of a bacterial/fungal confrontation: Collimonas fungivorans versus Aspergillus niger.</title>
        <authorList>
            <person name="Mela F."/>
            <person name="Fritsche K."/>
            <person name="de Boer W."/>
            <person name="van Veen J.A."/>
            <person name="de Graaff L.H."/>
            <person name="van den Berg M."/>
            <person name="Leveau J.H."/>
        </authorList>
    </citation>
    <scope>NUCLEOTIDE SEQUENCE [LARGE SCALE GENOMIC DNA]</scope>
    <source>
        <strain evidence="1 2">Ter331</strain>
    </source>
</reference>
<accession>G0AJK8</accession>
<gene>
    <name evidence="1" type="ordered locus">CFU_1391</name>
</gene>
<dbReference type="KEGG" id="cfu:CFU_1391"/>
<sequence>MTAGIPTSRTRRHFMDLTEKFDAKGKETGNAYHVECYKDSIERAAANGTVASLPGREIYKLADGRALTPYAEGKFVIDQTGEKIVRV</sequence>
<reference evidence="1 2" key="3">
    <citation type="journal article" date="2008" name="FEMS Microbiol. Ecol.">
        <title>Identification and characterization of genes underlying chitinolysis in Collimonas fungivorans Ter331.</title>
        <authorList>
            <person name="Fritsche K."/>
            <person name="de Boer W."/>
            <person name="Gerards S."/>
            <person name="van den Berg M."/>
            <person name="van Veen J.A."/>
            <person name="Leveau J.H."/>
        </authorList>
    </citation>
    <scope>NUCLEOTIDE SEQUENCE [LARGE SCALE GENOMIC DNA]</scope>
    <source>
        <strain evidence="1 2">Ter331</strain>
    </source>
</reference>
<keyword evidence="2" id="KW-1185">Reference proteome</keyword>
<dbReference type="eggNOG" id="ENOG50315BR">
    <property type="taxonomic scope" value="Bacteria"/>
</dbReference>
<dbReference type="EMBL" id="CP002745">
    <property type="protein sequence ID" value="AEK61223.1"/>
    <property type="molecule type" value="Genomic_DNA"/>
</dbReference>
<reference evidence="1 2" key="1">
    <citation type="journal article" date="2004" name="Environ. Microbiol.">
        <title>Phylogeny-function analysis of (meta)genomic libraries: screening for expression of ribosomal RNA genes by large-insert library fluorescent in situ hybridization (LIL-FISH).</title>
        <authorList>
            <person name="Leveau J.H."/>
            <person name="Gerards S."/>
            <person name="de Boer W."/>
            <person name="van Veen J.A."/>
        </authorList>
    </citation>
    <scope>NUCLEOTIDE SEQUENCE [LARGE SCALE GENOMIC DNA]</scope>
    <source>
        <strain evidence="1 2">Ter331</strain>
    </source>
</reference>
<reference evidence="2" key="6">
    <citation type="submission" date="2011-05" db="EMBL/GenBank/DDBJ databases">
        <title>Complete sequence of Collimonas fungivorans Ter331.</title>
        <authorList>
            <person name="Leveau J.H."/>
        </authorList>
    </citation>
    <scope>NUCLEOTIDE SEQUENCE [LARGE SCALE GENOMIC DNA]</scope>
    <source>
        <strain evidence="2">Ter331</strain>
    </source>
</reference>
<evidence type="ECO:0000313" key="2">
    <source>
        <dbReference type="Proteomes" id="UP000008392"/>
    </source>
</evidence>